<evidence type="ECO:0000259" key="2">
    <source>
        <dbReference type="Pfam" id="PF01266"/>
    </source>
</evidence>
<evidence type="ECO:0000256" key="1">
    <source>
        <dbReference type="ARBA" id="ARBA00023002"/>
    </source>
</evidence>
<protein>
    <submittedName>
        <fullName evidence="3">Putative FAD dependent oxidoreductase</fullName>
    </submittedName>
</protein>
<dbReference type="RefSeq" id="WP_012223542.1">
    <property type="nucleotide sequence ID" value="NZ_HG422565.1"/>
</dbReference>
<dbReference type="STRING" id="1229780.BN381_100186"/>
<accession>R4YW48</accession>
<proteinExistence type="predicted"/>
<dbReference type="PANTHER" id="PTHR13847">
    <property type="entry name" value="SARCOSINE DEHYDROGENASE-RELATED"/>
    <property type="match status" value="1"/>
</dbReference>
<reference evidence="3 4" key="1">
    <citation type="journal article" date="2013" name="ISME J.">
        <title>Metabolic model for the filamentous 'Candidatus Microthrix parvicella' based on genomic and metagenomic analyses.</title>
        <authorList>
            <person name="Jon McIlroy S."/>
            <person name="Kristiansen R."/>
            <person name="Albertsen M."/>
            <person name="Michael Karst S."/>
            <person name="Rossetti S."/>
            <person name="Lund Nielsen J."/>
            <person name="Tandoi V."/>
            <person name="James Seviour R."/>
            <person name="Nielsen P.H."/>
        </authorList>
    </citation>
    <scope>NUCLEOTIDE SEQUENCE [LARGE SCALE GENOMIC DNA]</scope>
    <source>
        <strain evidence="3 4">RN1</strain>
    </source>
</reference>
<dbReference type="Pfam" id="PF01266">
    <property type="entry name" value="DAO"/>
    <property type="match status" value="1"/>
</dbReference>
<dbReference type="PANTHER" id="PTHR13847:SF287">
    <property type="entry name" value="FAD-DEPENDENT OXIDOREDUCTASE DOMAIN-CONTAINING PROTEIN 1"/>
    <property type="match status" value="1"/>
</dbReference>
<dbReference type="Gene3D" id="3.50.50.60">
    <property type="entry name" value="FAD/NAD(P)-binding domain"/>
    <property type="match status" value="1"/>
</dbReference>
<dbReference type="EMBL" id="CANL01000002">
    <property type="protein sequence ID" value="CCM62299.1"/>
    <property type="molecule type" value="Genomic_DNA"/>
</dbReference>
<keyword evidence="4" id="KW-1185">Reference proteome</keyword>
<dbReference type="InterPro" id="IPR006076">
    <property type="entry name" value="FAD-dep_OxRdtase"/>
</dbReference>
<dbReference type="AlphaFoldDB" id="R4YW48"/>
<dbReference type="eggNOG" id="COG0665">
    <property type="taxonomic scope" value="Bacteria"/>
</dbReference>
<dbReference type="GO" id="GO:0005737">
    <property type="term" value="C:cytoplasm"/>
    <property type="evidence" value="ECO:0007669"/>
    <property type="project" value="TreeGrafter"/>
</dbReference>
<name>R4YW48_9ACTN</name>
<sequence length="387" mass="40102">MTDIAIIGGGIAGVSAAYWLALHPSAPSVTVLEAEATLAHHTTGRSAAQLIPNLGAEPLRPLTVASVPFFRQPPDGFAEHPLVSSRAVITVAPPGEEASLDEQLRAARRVDPGATEVEYSEAVGLFPALRREAFGRGMLEPSGDDIDVAALHQAFTVGARRAGATVERAWRLAAAELSSGSGSSGSGDHPRWNLIAEDGRTLSAATVVNTAGAWGDVVAGICGLPGVDLEPRRRTAFMTPSGVAGSAEWPMVVDVAHRWYVKPDGPQLLCSPADQTPSAPCDAKPEELDVALAIERINEATTLGIRTVASAWAGLRTFAPDESMVIGPDPGMPGFVWCVGQGGTGIQTAPAAGRLLADLTLDGAPSAFFDGVTLDLAALTPHRLVGR</sequence>
<dbReference type="SUPFAM" id="SSF51905">
    <property type="entry name" value="FAD/NAD(P)-binding domain"/>
    <property type="match status" value="1"/>
</dbReference>
<dbReference type="GO" id="GO:0016491">
    <property type="term" value="F:oxidoreductase activity"/>
    <property type="evidence" value="ECO:0007669"/>
    <property type="project" value="UniProtKB-KW"/>
</dbReference>
<dbReference type="Proteomes" id="UP000018291">
    <property type="component" value="Unassembled WGS sequence"/>
</dbReference>
<comment type="caution">
    <text evidence="3">The sequence shown here is derived from an EMBL/GenBank/DDBJ whole genome shotgun (WGS) entry which is preliminary data.</text>
</comment>
<feature type="domain" description="FAD dependent oxidoreductase" evidence="2">
    <location>
        <begin position="3"/>
        <end position="359"/>
    </location>
</feature>
<dbReference type="HOGENOM" id="CLU_007884_4_2_11"/>
<keyword evidence="1" id="KW-0560">Oxidoreductase</keyword>
<evidence type="ECO:0000313" key="4">
    <source>
        <dbReference type="Proteomes" id="UP000018291"/>
    </source>
</evidence>
<dbReference type="Gene3D" id="3.30.9.10">
    <property type="entry name" value="D-Amino Acid Oxidase, subunit A, domain 2"/>
    <property type="match status" value="1"/>
</dbReference>
<gene>
    <name evidence="3" type="ORF">BN381_100186</name>
</gene>
<evidence type="ECO:0000313" key="3">
    <source>
        <dbReference type="EMBL" id="CCM62299.1"/>
    </source>
</evidence>
<organism evidence="3 4">
    <name type="scientific">Candidatus Neomicrothrix parvicella RN1</name>
    <dbReference type="NCBI Taxonomy" id="1229780"/>
    <lineage>
        <taxon>Bacteria</taxon>
        <taxon>Bacillati</taxon>
        <taxon>Actinomycetota</taxon>
        <taxon>Acidimicrobiia</taxon>
        <taxon>Acidimicrobiales</taxon>
        <taxon>Microthrixaceae</taxon>
        <taxon>Candidatus Neomicrothrix</taxon>
    </lineage>
</organism>
<dbReference type="InterPro" id="IPR036188">
    <property type="entry name" value="FAD/NAD-bd_sf"/>
</dbReference>
<dbReference type="OrthoDB" id="9806257at2"/>